<dbReference type="RefSeq" id="WP_196284347.1">
    <property type="nucleotide sequence ID" value="NZ_JADQDQ010000026.1"/>
</dbReference>
<dbReference type="Proteomes" id="UP000597617">
    <property type="component" value="Unassembled WGS sequence"/>
</dbReference>
<accession>A0ABS0INT8</accession>
<evidence type="ECO:0000256" key="2">
    <source>
        <dbReference type="SAM" id="SignalP"/>
    </source>
</evidence>
<proteinExistence type="predicted"/>
<dbReference type="EMBL" id="JADQDQ010000026">
    <property type="protein sequence ID" value="MBF9239996.1"/>
    <property type="molecule type" value="Genomic_DNA"/>
</dbReference>
<gene>
    <name evidence="3" type="ORF">I2I05_21575</name>
</gene>
<reference evidence="3 4" key="1">
    <citation type="submission" date="2020-11" db="EMBL/GenBank/DDBJ databases">
        <authorList>
            <person name="Kim M.K."/>
        </authorList>
    </citation>
    <scope>NUCLEOTIDE SEQUENCE [LARGE SCALE GENOMIC DNA]</scope>
    <source>
        <strain evidence="3 4">BT683</strain>
    </source>
</reference>
<evidence type="ECO:0000313" key="4">
    <source>
        <dbReference type="Proteomes" id="UP000597617"/>
    </source>
</evidence>
<feature type="chain" id="PRO_5047289061" description="VPDSG-CTERM sorting domain-containing protein" evidence="2">
    <location>
        <begin position="26"/>
        <end position="74"/>
    </location>
</feature>
<keyword evidence="4" id="KW-1185">Reference proteome</keyword>
<evidence type="ECO:0000313" key="3">
    <source>
        <dbReference type="EMBL" id="MBF9239996.1"/>
    </source>
</evidence>
<organism evidence="3 4">
    <name type="scientific">Hymenobacter jeongseonensis</name>
    <dbReference type="NCBI Taxonomy" id="2791027"/>
    <lineage>
        <taxon>Bacteria</taxon>
        <taxon>Pseudomonadati</taxon>
        <taxon>Bacteroidota</taxon>
        <taxon>Cytophagia</taxon>
        <taxon>Cytophagales</taxon>
        <taxon>Hymenobacteraceae</taxon>
        <taxon>Hymenobacter</taxon>
    </lineage>
</organism>
<dbReference type="InterPro" id="IPR058207">
    <property type="entry name" value="PID_CTERM"/>
</dbReference>
<name>A0ABS0INT8_9BACT</name>
<evidence type="ECO:0008006" key="5">
    <source>
        <dbReference type="Google" id="ProtNLM"/>
    </source>
</evidence>
<feature type="transmembrane region" description="Helical" evidence="1">
    <location>
        <begin position="41"/>
        <end position="61"/>
    </location>
</feature>
<comment type="caution">
    <text evidence="3">The sequence shown here is derived from an EMBL/GenBank/DDBJ whole genome shotgun (WGS) entry which is preliminary data.</text>
</comment>
<evidence type="ECO:0000256" key="1">
    <source>
        <dbReference type="SAM" id="Phobius"/>
    </source>
</evidence>
<keyword evidence="1" id="KW-1133">Transmembrane helix</keyword>
<feature type="signal peptide" evidence="2">
    <location>
        <begin position="1"/>
        <end position="25"/>
    </location>
</feature>
<sequence length="74" mass="7721">MLKFVFSSTARLLALCAFTSLSALAQPNSGGPVPDIPPPTTVPIDGGASLLMASGVAFGLNQLRARRLIRRAIK</sequence>
<keyword evidence="1" id="KW-0812">Transmembrane</keyword>
<keyword evidence="2" id="KW-0732">Signal</keyword>
<keyword evidence="1" id="KW-0472">Membrane</keyword>
<protein>
    <recommendedName>
        <fullName evidence="5">VPDSG-CTERM sorting domain-containing protein</fullName>
    </recommendedName>
</protein>
<dbReference type="NCBIfam" id="NF046080">
    <property type="entry name" value="PID_CTERM"/>
    <property type="match status" value="1"/>
</dbReference>